<protein>
    <recommendedName>
        <fullName evidence="3">Methyltransferase domain-containing protein</fullName>
    </recommendedName>
</protein>
<dbReference type="EMBL" id="JBBBZM010000060">
    <property type="protein sequence ID" value="KAL0635899.1"/>
    <property type="molecule type" value="Genomic_DNA"/>
</dbReference>
<reference evidence="1 2" key="1">
    <citation type="submission" date="2024-02" db="EMBL/GenBank/DDBJ databases">
        <title>Discinaceae phylogenomics.</title>
        <authorList>
            <person name="Dirks A.C."/>
            <person name="James T.Y."/>
        </authorList>
    </citation>
    <scope>NUCLEOTIDE SEQUENCE [LARGE SCALE GENOMIC DNA]</scope>
    <source>
        <strain evidence="1 2">ACD0624</strain>
    </source>
</reference>
<accession>A0ABR3GIY5</accession>
<keyword evidence="2" id="KW-1185">Reference proteome</keyword>
<dbReference type="Proteomes" id="UP001447188">
    <property type="component" value="Unassembled WGS sequence"/>
</dbReference>
<gene>
    <name evidence="1" type="ORF">Q9L58_005142</name>
</gene>
<evidence type="ECO:0000313" key="2">
    <source>
        <dbReference type="Proteomes" id="UP001447188"/>
    </source>
</evidence>
<comment type="caution">
    <text evidence="1">The sequence shown here is derived from an EMBL/GenBank/DDBJ whole genome shotgun (WGS) entry which is preliminary data.</text>
</comment>
<organism evidence="1 2">
    <name type="scientific">Discina gigas</name>
    <dbReference type="NCBI Taxonomy" id="1032678"/>
    <lineage>
        <taxon>Eukaryota</taxon>
        <taxon>Fungi</taxon>
        <taxon>Dikarya</taxon>
        <taxon>Ascomycota</taxon>
        <taxon>Pezizomycotina</taxon>
        <taxon>Pezizomycetes</taxon>
        <taxon>Pezizales</taxon>
        <taxon>Discinaceae</taxon>
        <taxon>Discina</taxon>
    </lineage>
</organism>
<evidence type="ECO:0000313" key="1">
    <source>
        <dbReference type="EMBL" id="KAL0635899.1"/>
    </source>
</evidence>
<proteinExistence type="predicted"/>
<dbReference type="SUPFAM" id="SSF53335">
    <property type="entry name" value="S-adenosyl-L-methionine-dependent methyltransferases"/>
    <property type="match status" value="1"/>
</dbReference>
<dbReference type="InterPro" id="IPR029063">
    <property type="entry name" value="SAM-dependent_MTases_sf"/>
</dbReference>
<sequence>MSISFRDEYTTHGVGNYYTRVASSYKNPHEPGVQKCLRQILESIVPGKSTLLEPKGGKKVTFDAPSYRLFDLAAGSGEATLAAQAWFSRRRPEIAPKLLVSACDPFTHELYTTRTGLPCGKQSFRDIQIDGLAVAEGRINNYYDVIVCSFALHLCPASEVFGLLYTLSRAAKWLVVLAPHKRPEVGTEMGWERRGQEVIIERTRGRLYQSLNFEDEREEKMADGV</sequence>
<name>A0ABR3GIY5_9PEZI</name>
<evidence type="ECO:0008006" key="3">
    <source>
        <dbReference type="Google" id="ProtNLM"/>
    </source>
</evidence>